<dbReference type="Pfam" id="PF00581">
    <property type="entry name" value="Rhodanese"/>
    <property type="match status" value="1"/>
</dbReference>
<comment type="caution">
    <text evidence="2">The sequence shown here is derived from an EMBL/GenBank/DDBJ whole genome shotgun (WGS) entry which is preliminary data.</text>
</comment>
<dbReference type="InterPro" id="IPR001763">
    <property type="entry name" value="Rhodanese-like_dom"/>
</dbReference>
<proteinExistence type="predicted"/>
<dbReference type="Gene3D" id="3.40.250.10">
    <property type="entry name" value="Rhodanese-like domain"/>
    <property type="match status" value="1"/>
</dbReference>
<dbReference type="EMBL" id="ML986583">
    <property type="protein sequence ID" value="KAF2269263.1"/>
    <property type="molecule type" value="Genomic_DNA"/>
</dbReference>
<evidence type="ECO:0000259" key="1">
    <source>
        <dbReference type="PROSITE" id="PS50206"/>
    </source>
</evidence>
<name>A0A9P4N9T6_9PLEO</name>
<gene>
    <name evidence="2" type="ORF">CC78DRAFT_307393</name>
</gene>
<dbReference type="OrthoDB" id="361797at2759"/>
<dbReference type="InterPro" id="IPR052367">
    <property type="entry name" value="Thiosulfate_ST/Rhodanese-like"/>
</dbReference>
<evidence type="ECO:0000313" key="2">
    <source>
        <dbReference type="EMBL" id="KAF2269263.1"/>
    </source>
</evidence>
<keyword evidence="3" id="KW-1185">Reference proteome</keyword>
<dbReference type="PANTHER" id="PTHR45431">
    <property type="entry name" value="RHODANESE-LIKE DOMAIN-CONTAINING PROTEIN 15, CHLOROPLASTIC"/>
    <property type="match status" value="1"/>
</dbReference>
<dbReference type="InterPro" id="IPR036873">
    <property type="entry name" value="Rhodanese-like_dom_sf"/>
</dbReference>
<organism evidence="2 3">
    <name type="scientific">Lojkania enalia</name>
    <dbReference type="NCBI Taxonomy" id="147567"/>
    <lineage>
        <taxon>Eukaryota</taxon>
        <taxon>Fungi</taxon>
        <taxon>Dikarya</taxon>
        <taxon>Ascomycota</taxon>
        <taxon>Pezizomycotina</taxon>
        <taxon>Dothideomycetes</taxon>
        <taxon>Pleosporomycetidae</taxon>
        <taxon>Pleosporales</taxon>
        <taxon>Pleosporales incertae sedis</taxon>
        <taxon>Lojkania</taxon>
    </lineage>
</organism>
<dbReference type="CDD" id="cd00158">
    <property type="entry name" value="RHOD"/>
    <property type="match status" value="1"/>
</dbReference>
<accession>A0A9P4N9T6</accession>
<dbReference type="SUPFAM" id="SSF52821">
    <property type="entry name" value="Rhodanese/Cell cycle control phosphatase"/>
    <property type="match status" value="1"/>
</dbReference>
<sequence length="139" mass="15685">MASRPSNQYLIDVRTAAEFSTGSLPNAINLEYQLIDQLPSVLAELGFEVRKSDAITLYCRSGWRSAVALQGLKNLGYENARDIGGLEEARAVLKREEAMRGLPVRKEQKVEMEVIENDGKKYLREKSLKKLLDSLKELE</sequence>
<dbReference type="AlphaFoldDB" id="A0A9P4N9T6"/>
<feature type="domain" description="Rhodanese" evidence="1">
    <location>
        <begin position="4"/>
        <end position="98"/>
    </location>
</feature>
<dbReference type="Proteomes" id="UP000800093">
    <property type="component" value="Unassembled WGS sequence"/>
</dbReference>
<dbReference type="PROSITE" id="PS50206">
    <property type="entry name" value="RHODANESE_3"/>
    <property type="match status" value="1"/>
</dbReference>
<evidence type="ECO:0000313" key="3">
    <source>
        <dbReference type="Proteomes" id="UP000800093"/>
    </source>
</evidence>
<reference evidence="3" key="1">
    <citation type="journal article" date="2020" name="Stud. Mycol.">
        <title>101 Dothideomycetes genomes: A test case for predicting lifestyles and emergence of pathogens.</title>
        <authorList>
            <person name="Haridas S."/>
            <person name="Albert R."/>
            <person name="Binder M."/>
            <person name="Bloem J."/>
            <person name="LaButti K."/>
            <person name="Salamov A."/>
            <person name="Andreopoulos B."/>
            <person name="Baker S."/>
            <person name="Barry K."/>
            <person name="Bills G."/>
            <person name="Bluhm B."/>
            <person name="Cannon C."/>
            <person name="Castanera R."/>
            <person name="Culley D."/>
            <person name="Daum C."/>
            <person name="Ezra D."/>
            <person name="Gonzalez J."/>
            <person name="Henrissat B."/>
            <person name="Kuo A."/>
            <person name="Liang C."/>
            <person name="Lipzen A."/>
            <person name="Lutzoni F."/>
            <person name="Magnuson J."/>
            <person name="Mondo S."/>
            <person name="Nolan M."/>
            <person name="Ohm R."/>
            <person name="Pangilinan J."/>
            <person name="Park H.-J."/>
            <person name="Ramirez L."/>
            <person name="Alfaro M."/>
            <person name="Sun H."/>
            <person name="Tritt A."/>
            <person name="Yoshinaga Y."/>
            <person name="Zwiers L.-H."/>
            <person name="Turgeon B."/>
            <person name="Goodwin S."/>
            <person name="Spatafora J."/>
            <person name="Crous P."/>
            <person name="Grigoriev I."/>
        </authorList>
    </citation>
    <scope>NUCLEOTIDE SEQUENCE [LARGE SCALE GENOMIC DNA]</scope>
    <source>
        <strain evidence="3">CBS 304.66</strain>
    </source>
</reference>
<dbReference type="SMART" id="SM00450">
    <property type="entry name" value="RHOD"/>
    <property type="match status" value="1"/>
</dbReference>
<dbReference type="PANTHER" id="PTHR45431:SF3">
    <property type="entry name" value="RHODANESE-LIKE DOMAIN-CONTAINING PROTEIN 15, CHLOROPLASTIC"/>
    <property type="match status" value="1"/>
</dbReference>
<protein>
    <recommendedName>
        <fullName evidence="1">Rhodanese domain-containing protein</fullName>
    </recommendedName>
</protein>